<reference evidence="1 2" key="1">
    <citation type="submission" date="2022-11" db="EMBL/GenBank/DDBJ databases">
        <title>Minimal conservation of predation-associated metabolite biosynthetic gene clusters underscores biosynthetic potential of Myxococcota including descriptions for ten novel species: Archangium lansinium sp. nov., Myxococcus landrumus sp. nov., Nannocystis bai.</title>
        <authorList>
            <person name="Ahearne A."/>
            <person name="Stevens C."/>
            <person name="Phillips K."/>
        </authorList>
    </citation>
    <scope>NUCLEOTIDE SEQUENCE [LARGE SCALE GENOMIC DNA]</scope>
    <source>
        <strain evidence="1 2">MIWBW</strain>
    </source>
</reference>
<evidence type="ECO:0008006" key="3">
    <source>
        <dbReference type="Google" id="ProtNLM"/>
    </source>
</evidence>
<sequence>MKLKGSYEVHHRRPLEYAHLFPEKDINAAANLKGLGDEVHQHINSIWAEFRSRRPNATPAEVDEVVAIIDERFGRWYDVPYSASDSMVVLGEAVKAARRRLGDYFPSR</sequence>
<dbReference type="EMBL" id="JAPNKA010000001">
    <property type="protein sequence ID" value="MCY1081788.1"/>
    <property type="molecule type" value="Genomic_DNA"/>
</dbReference>
<accession>A0ABT4AJE4</accession>
<evidence type="ECO:0000313" key="2">
    <source>
        <dbReference type="Proteomes" id="UP001207654"/>
    </source>
</evidence>
<evidence type="ECO:0000313" key="1">
    <source>
        <dbReference type="EMBL" id="MCY1081788.1"/>
    </source>
</evidence>
<comment type="caution">
    <text evidence="1">The sequence shown here is derived from an EMBL/GenBank/DDBJ whole genome shotgun (WGS) entry which is preliminary data.</text>
</comment>
<keyword evidence="2" id="KW-1185">Reference proteome</keyword>
<organism evidence="1 2">
    <name type="scientific">Archangium lansingense</name>
    <dbReference type="NCBI Taxonomy" id="2995310"/>
    <lineage>
        <taxon>Bacteria</taxon>
        <taxon>Pseudomonadati</taxon>
        <taxon>Myxococcota</taxon>
        <taxon>Myxococcia</taxon>
        <taxon>Myxococcales</taxon>
        <taxon>Cystobacterineae</taxon>
        <taxon>Archangiaceae</taxon>
        <taxon>Archangium</taxon>
    </lineage>
</organism>
<proteinExistence type="predicted"/>
<protein>
    <recommendedName>
        <fullName evidence="3">HNH endonuclease</fullName>
    </recommendedName>
</protein>
<gene>
    <name evidence="1" type="ORF">OV287_45790</name>
</gene>
<dbReference type="Proteomes" id="UP001207654">
    <property type="component" value="Unassembled WGS sequence"/>
</dbReference>
<dbReference type="RefSeq" id="WP_267540375.1">
    <property type="nucleotide sequence ID" value="NZ_JAPNKA010000001.1"/>
</dbReference>
<name>A0ABT4AJE4_9BACT</name>